<evidence type="ECO:0000313" key="3">
    <source>
        <dbReference type="Proteomes" id="UP000499080"/>
    </source>
</evidence>
<feature type="region of interest" description="Disordered" evidence="1">
    <location>
        <begin position="1"/>
        <end position="23"/>
    </location>
</feature>
<evidence type="ECO:0000313" key="2">
    <source>
        <dbReference type="EMBL" id="GBM44003.1"/>
    </source>
</evidence>
<name>A0A4Y2FRZ9_ARAVE</name>
<sequence>MSRQTKESTAVNHPKEVWPPNPERMSHTTFLAIIFISLTLSGLSMTLSSERTPLSEKAPFAKRTRSQGGTNLQGPSTLPGGPPVTYLGDRARNWPRFVE</sequence>
<dbReference type="EMBL" id="BGPR01001052">
    <property type="protein sequence ID" value="GBM44003.1"/>
    <property type="molecule type" value="Genomic_DNA"/>
</dbReference>
<feature type="compositionally biased region" description="Polar residues" evidence="1">
    <location>
        <begin position="66"/>
        <end position="76"/>
    </location>
</feature>
<organism evidence="2 3">
    <name type="scientific">Araneus ventricosus</name>
    <name type="common">Orbweaver spider</name>
    <name type="synonym">Epeira ventricosa</name>
    <dbReference type="NCBI Taxonomy" id="182803"/>
    <lineage>
        <taxon>Eukaryota</taxon>
        <taxon>Metazoa</taxon>
        <taxon>Ecdysozoa</taxon>
        <taxon>Arthropoda</taxon>
        <taxon>Chelicerata</taxon>
        <taxon>Arachnida</taxon>
        <taxon>Araneae</taxon>
        <taxon>Araneomorphae</taxon>
        <taxon>Entelegynae</taxon>
        <taxon>Araneoidea</taxon>
        <taxon>Araneidae</taxon>
        <taxon>Araneus</taxon>
    </lineage>
</organism>
<proteinExistence type="predicted"/>
<keyword evidence="3" id="KW-1185">Reference proteome</keyword>
<reference evidence="2 3" key="1">
    <citation type="journal article" date="2019" name="Sci. Rep.">
        <title>Orb-weaving spider Araneus ventricosus genome elucidates the spidroin gene catalogue.</title>
        <authorList>
            <person name="Kono N."/>
            <person name="Nakamura H."/>
            <person name="Ohtoshi R."/>
            <person name="Moran D.A.P."/>
            <person name="Shinohara A."/>
            <person name="Yoshida Y."/>
            <person name="Fujiwara M."/>
            <person name="Mori M."/>
            <person name="Tomita M."/>
            <person name="Arakawa K."/>
        </authorList>
    </citation>
    <scope>NUCLEOTIDE SEQUENCE [LARGE SCALE GENOMIC DNA]</scope>
</reference>
<dbReference type="Proteomes" id="UP000499080">
    <property type="component" value="Unassembled WGS sequence"/>
</dbReference>
<feature type="region of interest" description="Disordered" evidence="1">
    <location>
        <begin position="50"/>
        <end position="99"/>
    </location>
</feature>
<evidence type="ECO:0000256" key="1">
    <source>
        <dbReference type="SAM" id="MobiDB-lite"/>
    </source>
</evidence>
<dbReference type="AlphaFoldDB" id="A0A4Y2FRZ9"/>
<comment type="caution">
    <text evidence="2">The sequence shown here is derived from an EMBL/GenBank/DDBJ whole genome shotgun (WGS) entry which is preliminary data.</text>
</comment>
<protein>
    <submittedName>
        <fullName evidence="2">Uncharacterized protein</fullName>
    </submittedName>
</protein>
<gene>
    <name evidence="2" type="ORF">AVEN_218152_1</name>
</gene>
<accession>A0A4Y2FRZ9</accession>